<proteinExistence type="predicted"/>
<organism evidence="1 2">
    <name type="scientific">Halioglobus japonicus</name>
    <dbReference type="NCBI Taxonomy" id="930805"/>
    <lineage>
        <taxon>Bacteria</taxon>
        <taxon>Pseudomonadati</taxon>
        <taxon>Pseudomonadota</taxon>
        <taxon>Gammaproteobacteria</taxon>
        <taxon>Cellvibrionales</taxon>
        <taxon>Halieaceae</taxon>
        <taxon>Halioglobus</taxon>
    </lineage>
</organism>
<evidence type="ECO:0000313" key="1">
    <source>
        <dbReference type="EMBL" id="PLW86458.1"/>
    </source>
</evidence>
<evidence type="ECO:0000313" key="2">
    <source>
        <dbReference type="Proteomes" id="UP000235162"/>
    </source>
</evidence>
<keyword evidence="2" id="KW-1185">Reference proteome</keyword>
<name>A0AAP8MES1_9GAMM</name>
<reference evidence="1 2" key="1">
    <citation type="submission" date="2018-01" db="EMBL/GenBank/DDBJ databases">
        <title>The draft genome sequence of Halioglobus japonicus S1-36.</title>
        <authorList>
            <person name="Du Z.-J."/>
            <person name="Shi M.-J."/>
        </authorList>
    </citation>
    <scope>NUCLEOTIDE SEQUENCE [LARGE SCALE GENOMIC DNA]</scope>
    <source>
        <strain evidence="1 2">S1-36</strain>
    </source>
</reference>
<dbReference type="EMBL" id="PKUR01000002">
    <property type="protein sequence ID" value="PLW86458.1"/>
    <property type="molecule type" value="Genomic_DNA"/>
</dbReference>
<dbReference type="AlphaFoldDB" id="A0AAP8MES1"/>
<sequence>MPIFPRLNSVIAVIAMLLVLMSPGSWGEEGGFADEWKLIINFPMLWLPDIEGEIDVDGELINVDTPISDTLHNLDFGFIGEIYARHGPWMLGLRVMHLDTSSGSRIGPVGLLPGLPPLVGEYDVTVESSLFTSDVIGGYTLNDYIALYTGVRRSGLNMRVRTRANEEGSGIVELPGRVTITDEALYDWIGGVALTAPLGDSGKWRAVLEADTLIDGDNDTNY</sequence>
<protein>
    <submittedName>
        <fullName evidence="1">Uncharacterized protein</fullName>
    </submittedName>
</protein>
<dbReference type="Proteomes" id="UP000235162">
    <property type="component" value="Unassembled WGS sequence"/>
</dbReference>
<gene>
    <name evidence="1" type="ORF">C0029_08585</name>
</gene>
<comment type="caution">
    <text evidence="1">The sequence shown here is derived from an EMBL/GenBank/DDBJ whole genome shotgun (WGS) entry which is preliminary data.</text>
</comment>
<dbReference type="RefSeq" id="WP_146004196.1">
    <property type="nucleotide sequence ID" value="NZ_BMYL01000002.1"/>
</dbReference>
<accession>A0AAP8MES1</accession>